<dbReference type="GO" id="GO:0005634">
    <property type="term" value="C:nucleus"/>
    <property type="evidence" value="ECO:0007669"/>
    <property type="project" value="TreeGrafter"/>
</dbReference>
<keyword evidence="6" id="KW-1185">Reference proteome</keyword>
<dbReference type="SMART" id="SM00513">
    <property type="entry name" value="SAP"/>
    <property type="match status" value="1"/>
</dbReference>
<evidence type="ECO:0000256" key="4">
    <source>
        <dbReference type="SAM" id="MobiDB-lite"/>
    </source>
</evidence>
<dbReference type="InterPro" id="IPR036361">
    <property type="entry name" value="SAP_dom_sf"/>
</dbReference>
<accession>A0A6S7G8Y6</accession>
<feature type="region of interest" description="Disordered" evidence="4">
    <location>
        <begin position="206"/>
        <end position="312"/>
    </location>
</feature>
<dbReference type="PANTHER" id="PTHR46551:SF1">
    <property type="entry name" value="SAP DOMAIN-CONTAINING RIBONUCLEOPROTEIN"/>
    <property type="match status" value="1"/>
</dbReference>
<feature type="compositionally biased region" description="Polar residues" evidence="4">
    <location>
        <begin position="227"/>
        <end position="242"/>
    </location>
</feature>
<feature type="compositionally biased region" description="Basic residues" evidence="4">
    <location>
        <begin position="283"/>
        <end position="299"/>
    </location>
</feature>
<evidence type="ECO:0000256" key="3">
    <source>
        <dbReference type="SAM" id="Coils"/>
    </source>
</evidence>
<dbReference type="InterPro" id="IPR052240">
    <property type="entry name" value="SAP_domain_ribonucleoprotein"/>
</dbReference>
<comment type="caution">
    <text evidence="5">The sequence shown here is derived from an EMBL/GenBank/DDBJ whole genome shotgun (WGS) entry which is preliminary data.</text>
</comment>
<evidence type="ECO:0000313" key="5">
    <source>
        <dbReference type="EMBL" id="CAB3984916.1"/>
    </source>
</evidence>
<reference evidence="5" key="1">
    <citation type="submission" date="2020-04" db="EMBL/GenBank/DDBJ databases">
        <authorList>
            <person name="Alioto T."/>
            <person name="Alioto T."/>
            <person name="Gomez Garrido J."/>
        </authorList>
    </citation>
    <scope>NUCLEOTIDE SEQUENCE</scope>
    <source>
        <strain evidence="5">A484AB</strain>
    </source>
</reference>
<feature type="compositionally biased region" description="Polar residues" evidence="4">
    <location>
        <begin position="300"/>
        <end position="312"/>
    </location>
</feature>
<dbReference type="GO" id="GO:0016973">
    <property type="term" value="P:poly(A)+ mRNA export from nucleus"/>
    <property type="evidence" value="ECO:0007669"/>
    <property type="project" value="TreeGrafter"/>
</dbReference>
<sequence length="329" mass="37168">MSDNPTVSMIIKMKVPELQAELTKRHLDTKGIKQVLVNRLLSSLEIVEPEAANDSNDDEQQNKAEGNMELAKDKEQDDCKDDEQDHSKDENQFSLHELYPNYKHPYSFENAIEDIRLQLNTLQCKFEDYKTEMSNDASGTGSLRDENKRLRCENTDLTERMNNLEFILADLNTKLKIAEDEKASLLTAIRLIQSDGDVKLNNNNNIMTTKHLPQNTYKEVASRPKSRNINGNSSSKQDNLKTTAAGPNLVNVLGSNRYSPLEVETADESEQEIISADEARPTSHGRKHDSKTQKSKKTTRIPSTKSTAIPAMYQQSTTLIPLQSLEIQC</sequence>
<dbReference type="Pfam" id="PF02037">
    <property type="entry name" value="SAP"/>
    <property type="match status" value="1"/>
</dbReference>
<dbReference type="AlphaFoldDB" id="A0A6S7G8Y6"/>
<evidence type="ECO:0000313" key="6">
    <source>
        <dbReference type="Proteomes" id="UP001152795"/>
    </source>
</evidence>
<dbReference type="PROSITE" id="PS50800">
    <property type="entry name" value="SAP"/>
    <property type="match status" value="1"/>
</dbReference>
<evidence type="ECO:0000256" key="1">
    <source>
        <dbReference type="ARBA" id="ARBA00022553"/>
    </source>
</evidence>
<comment type="similarity">
    <text evidence="2">Belongs to the SAP domain-containing ribonucleoprotein family.</text>
</comment>
<keyword evidence="3" id="KW-0175">Coiled coil</keyword>
<proteinExistence type="inferred from homology"/>
<feature type="region of interest" description="Disordered" evidence="4">
    <location>
        <begin position="46"/>
        <end position="95"/>
    </location>
</feature>
<organism evidence="5 6">
    <name type="scientific">Paramuricea clavata</name>
    <name type="common">Red gorgonian</name>
    <name type="synonym">Violescent sea-whip</name>
    <dbReference type="NCBI Taxonomy" id="317549"/>
    <lineage>
        <taxon>Eukaryota</taxon>
        <taxon>Metazoa</taxon>
        <taxon>Cnidaria</taxon>
        <taxon>Anthozoa</taxon>
        <taxon>Octocorallia</taxon>
        <taxon>Malacalcyonacea</taxon>
        <taxon>Plexauridae</taxon>
        <taxon>Paramuricea</taxon>
    </lineage>
</organism>
<feature type="compositionally biased region" description="Polar residues" evidence="4">
    <location>
        <begin position="206"/>
        <end position="217"/>
    </location>
</feature>
<dbReference type="SUPFAM" id="SSF68906">
    <property type="entry name" value="SAP domain"/>
    <property type="match status" value="1"/>
</dbReference>
<dbReference type="Proteomes" id="UP001152795">
    <property type="component" value="Unassembled WGS sequence"/>
</dbReference>
<name>A0A6S7G8Y6_PARCT</name>
<gene>
    <name evidence="5" type="ORF">PACLA_8A032283</name>
</gene>
<dbReference type="InterPro" id="IPR003034">
    <property type="entry name" value="SAP_dom"/>
</dbReference>
<dbReference type="Gene3D" id="1.10.720.30">
    <property type="entry name" value="SAP domain"/>
    <property type="match status" value="1"/>
</dbReference>
<feature type="coiled-coil region" evidence="3">
    <location>
        <begin position="112"/>
        <end position="188"/>
    </location>
</feature>
<protein>
    <submittedName>
        <fullName evidence="5">Uncharacterized protein</fullName>
    </submittedName>
</protein>
<evidence type="ECO:0000256" key="2">
    <source>
        <dbReference type="ARBA" id="ARBA00046328"/>
    </source>
</evidence>
<dbReference type="PANTHER" id="PTHR46551">
    <property type="entry name" value="SAP DOMAIN-CONTAINING RIBONUCLEOPROTEIN"/>
    <property type="match status" value="1"/>
</dbReference>
<dbReference type="EMBL" id="CACRXK020000800">
    <property type="protein sequence ID" value="CAB3984916.1"/>
    <property type="molecule type" value="Genomic_DNA"/>
</dbReference>
<keyword evidence="1" id="KW-0597">Phosphoprotein</keyword>
<feature type="compositionally biased region" description="Basic and acidic residues" evidence="4">
    <location>
        <begin position="70"/>
        <end position="91"/>
    </location>
</feature>